<sequence length="571" mass="64191">MLGITKKRFNKIKKGKNQSRKIAKKKRKKKRNKNKSFRRRRKYNLKNKSLKNYKGGAFKNIDRILNDHTKHKEVWEQYIEKETPPIKMIQLQKEGAPNIFKVKNIKYTIGDNGPTIEEVAREKMESGEMEANLKNEFLNTLITLVFADGKREKLKLYKFLNWFFFEEAVNPTSDGLISPTGELGMLQQPVVGQGGIVENTGQFNDGDDDGDKTGSKALIELLKKNGWFKEYCIDREYGLKEIIYSDGDDENVTVEYKIPMTDDSSQPKNPEVKDEEVAEDAEVITSEDDTFDSSINKMVSVIETNKNSADNIQSLENMVTSSDDNLKTVSSSYENINTGLSSDYSAFKGRVDDSFIQDLIDGNDDDGELVTDDRGLGITREDVESFRDETFDDLINQIEQNNKRIARPDARTTAATSAKPLHIDPRRSESESESESELETKDDEPWHIADEPGPGCADGCKNCINGVCEKAKTAVEKGMTKVAALRAIAGKAAKKYADGANDPETGFAARMKKLGPKKYVKLPPRNKPNIYLGVTFTGDEENGHYSLKAAKENFEQDARSWLSSLGILESD</sequence>
<accession>A0A6C0IR11</accession>
<dbReference type="EMBL" id="MN740232">
    <property type="protein sequence ID" value="QHT94856.1"/>
    <property type="molecule type" value="Genomic_DNA"/>
</dbReference>
<protein>
    <submittedName>
        <fullName evidence="2">Uncharacterized protein</fullName>
    </submittedName>
</protein>
<evidence type="ECO:0000256" key="1">
    <source>
        <dbReference type="SAM" id="MobiDB-lite"/>
    </source>
</evidence>
<dbReference type="AlphaFoldDB" id="A0A6C0IR11"/>
<feature type="compositionally biased region" description="Acidic residues" evidence="1">
    <location>
        <begin position="431"/>
        <end position="442"/>
    </location>
</feature>
<feature type="region of interest" description="Disordered" evidence="1">
    <location>
        <begin position="402"/>
        <end position="447"/>
    </location>
</feature>
<evidence type="ECO:0000313" key="2">
    <source>
        <dbReference type="EMBL" id="QHT94856.1"/>
    </source>
</evidence>
<name>A0A6C0IR11_9ZZZZ</name>
<organism evidence="2">
    <name type="scientific">viral metagenome</name>
    <dbReference type="NCBI Taxonomy" id="1070528"/>
    <lineage>
        <taxon>unclassified sequences</taxon>
        <taxon>metagenomes</taxon>
        <taxon>organismal metagenomes</taxon>
    </lineage>
</organism>
<proteinExistence type="predicted"/>
<feature type="compositionally biased region" description="Basic and acidic residues" evidence="1">
    <location>
        <begin position="421"/>
        <end position="430"/>
    </location>
</feature>
<reference evidence="2" key="1">
    <citation type="journal article" date="2020" name="Nature">
        <title>Giant virus diversity and host interactions through global metagenomics.</title>
        <authorList>
            <person name="Schulz F."/>
            <person name="Roux S."/>
            <person name="Paez-Espino D."/>
            <person name="Jungbluth S."/>
            <person name="Walsh D.A."/>
            <person name="Denef V.J."/>
            <person name="McMahon K.D."/>
            <person name="Konstantinidis K.T."/>
            <person name="Eloe-Fadrosh E.A."/>
            <person name="Kyrpides N.C."/>
            <person name="Woyke T."/>
        </authorList>
    </citation>
    <scope>NUCLEOTIDE SEQUENCE</scope>
    <source>
        <strain evidence="2">GVMAG-M-3300024261-37</strain>
    </source>
</reference>
<feature type="region of interest" description="Disordered" evidence="1">
    <location>
        <begin position="1"/>
        <end position="39"/>
    </location>
</feature>